<dbReference type="Proteomes" id="UP000198688">
    <property type="component" value="Chromosome I"/>
</dbReference>
<dbReference type="SFLD" id="SFLDS00003">
    <property type="entry name" value="Haloacid_Dehalogenase"/>
    <property type="match status" value="1"/>
</dbReference>
<evidence type="ECO:0000313" key="6">
    <source>
        <dbReference type="Proteomes" id="UP000198688"/>
    </source>
</evidence>
<dbReference type="STRING" id="113562.SAMN04489716_0796"/>
<dbReference type="Pfam" id="PF00702">
    <property type="entry name" value="Hydrolase"/>
    <property type="match status" value="1"/>
</dbReference>
<dbReference type="SUPFAM" id="SSF56784">
    <property type="entry name" value="HAD-like"/>
    <property type="match status" value="1"/>
</dbReference>
<dbReference type="InterPro" id="IPR023198">
    <property type="entry name" value="PGP-like_dom2"/>
</dbReference>
<dbReference type="Gene3D" id="3.40.50.1000">
    <property type="entry name" value="HAD superfamily/HAD-like"/>
    <property type="match status" value="1"/>
</dbReference>
<gene>
    <name evidence="5" type="ORF">SAMN04489716_0796</name>
</gene>
<dbReference type="PANTHER" id="PTHR46193:SF10">
    <property type="entry name" value="6-PHOSPHOGLUCONATE PHOSPHATASE"/>
    <property type="match status" value="1"/>
</dbReference>
<evidence type="ECO:0000256" key="1">
    <source>
        <dbReference type="ARBA" id="ARBA00001946"/>
    </source>
</evidence>
<dbReference type="Gene3D" id="1.10.150.240">
    <property type="entry name" value="Putative phosphatase, domain 2"/>
    <property type="match status" value="1"/>
</dbReference>
<dbReference type="NCBIfam" id="TIGR01509">
    <property type="entry name" value="HAD-SF-IA-v3"/>
    <property type="match status" value="1"/>
</dbReference>
<evidence type="ECO:0000256" key="3">
    <source>
        <dbReference type="ARBA" id="ARBA00022723"/>
    </source>
</evidence>
<dbReference type="InterPro" id="IPR036412">
    <property type="entry name" value="HAD-like_sf"/>
</dbReference>
<dbReference type="GO" id="GO:0046872">
    <property type="term" value="F:metal ion binding"/>
    <property type="evidence" value="ECO:0007669"/>
    <property type="project" value="UniProtKB-KW"/>
</dbReference>
<keyword evidence="3" id="KW-0479">Metal-binding</keyword>
<evidence type="ECO:0000256" key="2">
    <source>
        <dbReference type="ARBA" id="ARBA00006171"/>
    </source>
</evidence>
<sequence length="254" mass="27078">MCARSWPVTWPLVRVTGMLDTYDAVLFDCDGVLVDSERITNTVLREMLLELGWQVSVEDCFRLFVGRAVKDESALIASHTGFTVTDEWIAEFRARRNVALTRDLLPIPGAVAAVRAIDGLTGGMLACASGADRPKIELQLTKVGLDDVFAGKIFSGMETPRSKPAPDVYLAAAAALGIDPARAAVVEDTPTGVRAGVAAGATVFGYCPADSPAHQAPQVMLDAGATYTFADMAELPALLATAQPENRVLRTIDR</sequence>
<name>A0A1H1S8L1_9ACTN</name>
<reference evidence="5 6" key="1">
    <citation type="submission" date="2016-10" db="EMBL/GenBank/DDBJ databases">
        <authorList>
            <person name="de Groot N.N."/>
        </authorList>
    </citation>
    <scope>NUCLEOTIDE SEQUENCE [LARGE SCALE GENOMIC DNA]</scope>
    <source>
        <strain evidence="5 6">DSM 43941</strain>
    </source>
</reference>
<comment type="cofactor">
    <cofactor evidence="1">
        <name>Mg(2+)</name>
        <dbReference type="ChEBI" id="CHEBI:18420"/>
    </cofactor>
</comment>
<dbReference type="InterPro" id="IPR051600">
    <property type="entry name" value="Beta-PGM-like"/>
</dbReference>
<evidence type="ECO:0000313" key="5">
    <source>
        <dbReference type="EMBL" id="SDS44317.1"/>
    </source>
</evidence>
<dbReference type="InterPro" id="IPR023214">
    <property type="entry name" value="HAD_sf"/>
</dbReference>
<evidence type="ECO:0000256" key="4">
    <source>
        <dbReference type="ARBA" id="ARBA00022842"/>
    </source>
</evidence>
<proteinExistence type="inferred from homology"/>
<organism evidence="5 6">
    <name type="scientific">Actinoplanes derwentensis</name>
    <dbReference type="NCBI Taxonomy" id="113562"/>
    <lineage>
        <taxon>Bacteria</taxon>
        <taxon>Bacillati</taxon>
        <taxon>Actinomycetota</taxon>
        <taxon>Actinomycetes</taxon>
        <taxon>Micromonosporales</taxon>
        <taxon>Micromonosporaceae</taxon>
        <taxon>Actinoplanes</taxon>
    </lineage>
</organism>
<dbReference type="SFLD" id="SFLDG01129">
    <property type="entry name" value="C1.5:_HAD__Beta-PGM__Phosphata"/>
    <property type="match status" value="1"/>
</dbReference>
<keyword evidence="4" id="KW-0460">Magnesium</keyword>
<dbReference type="EMBL" id="LT629758">
    <property type="protein sequence ID" value="SDS44317.1"/>
    <property type="molecule type" value="Genomic_DNA"/>
</dbReference>
<dbReference type="PANTHER" id="PTHR46193">
    <property type="entry name" value="6-PHOSPHOGLUCONATE PHOSPHATASE"/>
    <property type="match status" value="1"/>
</dbReference>
<comment type="similarity">
    <text evidence="2">Belongs to the HAD-like hydrolase superfamily. CbbY/CbbZ/Gph/YieH family.</text>
</comment>
<keyword evidence="6" id="KW-1185">Reference proteome</keyword>
<protein>
    <submittedName>
        <fullName evidence="5">Haloacid dehalogenase superfamily, subfamily IA, variant 3 with third motif having DD or ED</fullName>
    </submittedName>
</protein>
<dbReference type="InterPro" id="IPR006439">
    <property type="entry name" value="HAD-SF_hydro_IA"/>
</dbReference>
<accession>A0A1H1S8L1</accession>
<dbReference type="GO" id="GO:0003824">
    <property type="term" value="F:catalytic activity"/>
    <property type="evidence" value="ECO:0007669"/>
    <property type="project" value="UniProtKB-ARBA"/>
</dbReference>
<dbReference type="AlphaFoldDB" id="A0A1H1S8L1"/>